<dbReference type="Proteomes" id="UP001163821">
    <property type="component" value="Unassembled WGS sequence"/>
</dbReference>
<accession>A0AA41YAE6</accession>
<name>A0AA41YAE6_9BACT</name>
<dbReference type="EMBL" id="JAPAAF010000068">
    <property type="protein sequence ID" value="MCW0484965.1"/>
    <property type="molecule type" value="Genomic_DNA"/>
</dbReference>
<organism evidence="1 2">
    <name type="scientific">Gaoshiqia sediminis</name>
    <dbReference type="NCBI Taxonomy" id="2986998"/>
    <lineage>
        <taxon>Bacteria</taxon>
        <taxon>Pseudomonadati</taxon>
        <taxon>Bacteroidota</taxon>
        <taxon>Bacteroidia</taxon>
        <taxon>Marinilabiliales</taxon>
        <taxon>Prolixibacteraceae</taxon>
        <taxon>Gaoshiqia</taxon>
    </lineage>
</organism>
<reference evidence="1" key="1">
    <citation type="submission" date="2022-10" db="EMBL/GenBank/DDBJ databases">
        <title>Gaoshiqiia sediminis gen. nov., sp. nov., isolated from coastal sediment.</title>
        <authorList>
            <person name="Yu W.X."/>
            <person name="Mu D.S."/>
            <person name="Du J.Z."/>
            <person name="Liang Y.Q."/>
        </authorList>
    </citation>
    <scope>NUCLEOTIDE SEQUENCE</scope>
    <source>
        <strain evidence="1">A06</strain>
    </source>
</reference>
<sequence>MSTKVILEFDGRNAAARSIVNMLKTVGLFKVEEQKPISGIEKSLKEVKEGKVHKYNNVDELFEKID</sequence>
<keyword evidence="2" id="KW-1185">Reference proteome</keyword>
<evidence type="ECO:0000313" key="1">
    <source>
        <dbReference type="EMBL" id="MCW0484965.1"/>
    </source>
</evidence>
<comment type="caution">
    <text evidence="1">The sequence shown here is derived from an EMBL/GenBank/DDBJ whole genome shotgun (WGS) entry which is preliminary data.</text>
</comment>
<dbReference type="AlphaFoldDB" id="A0AA41YAE6"/>
<dbReference type="RefSeq" id="WP_282593551.1">
    <property type="nucleotide sequence ID" value="NZ_JAPAAF010000068.1"/>
</dbReference>
<protein>
    <submittedName>
        <fullName evidence="1">Uncharacterized protein</fullName>
    </submittedName>
</protein>
<proteinExistence type="predicted"/>
<evidence type="ECO:0000313" key="2">
    <source>
        <dbReference type="Proteomes" id="UP001163821"/>
    </source>
</evidence>
<gene>
    <name evidence="1" type="ORF">N2K84_19685</name>
</gene>